<dbReference type="Proteomes" id="UP000749559">
    <property type="component" value="Unassembled WGS sequence"/>
</dbReference>
<evidence type="ECO:0000256" key="1">
    <source>
        <dbReference type="SAM" id="SignalP"/>
    </source>
</evidence>
<evidence type="ECO:0000313" key="3">
    <source>
        <dbReference type="Proteomes" id="UP000749559"/>
    </source>
</evidence>
<comment type="caution">
    <text evidence="2">The sequence shown here is derived from an EMBL/GenBank/DDBJ whole genome shotgun (WGS) entry which is preliminary data.</text>
</comment>
<evidence type="ECO:0000313" key="2">
    <source>
        <dbReference type="EMBL" id="CAH1785671.1"/>
    </source>
</evidence>
<organism evidence="2 3">
    <name type="scientific">Owenia fusiformis</name>
    <name type="common">Polychaete worm</name>
    <dbReference type="NCBI Taxonomy" id="6347"/>
    <lineage>
        <taxon>Eukaryota</taxon>
        <taxon>Metazoa</taxon>
        <taxon>Spiralia</taxon>
        <taxon>Lophotrochozoa</taxon>
        <taxon>Annelida</taxon>
        <taxon>Polychaeta</taxon>
        <taxon>Sedentaria</taxon>
        <taxon>Canalipalpata</taxon>
        <taxon>Sabellida</taxon>
        <taxon>Oweniida</taxon>
        <taxon>Oweniidae</taxon>
        <taxon>Owenia</taxon>
    </lineage>
</organism>
<dbReference type="AlphaFoldDB" id="A0A8S4NYP7"/>
<feature type="signal peptide" evidence="1">
    <location>
        <begin position="1"/>
        <end position="23"/>
    </location>
</feature>
<keyword evidence="1" id="KW-0732">Signal</keyword>
<accession>A0A8S4NYP7</accession>
<dbReference type="EMBL" id="CAIIXF020000006">
    <property type="protein sequence ID" value="CAH1785671.1"/>
    <property type="molecule type" value="Genomic_DNA"/>
</dbReference>
<reference evidence="2" key="1">
    <citation type="submission" date="2022-03" db="EMBL/GenBank/DDBJ databases">
        <authorList>
            <person name="Martin C."/>
        </authorList>
    </citation>
    <scope>NUCLEOTIDE SEQUENCE</scope>
</reference>
<sequence length="137" mass="15958">MVTLRILLGILVLFVIQADLLKAESDDVEINREIRRGRLSPVGPVGGIPSEAKLKADAARVQPDLKAKSVSAFVTFWHWRCWACWGGWWPNHKRCWGCWRTTVSWLPWRCNHWCFYGSFGTSWPFYHCFGCWWSIGK</sequence>
<keyword evidence="3" id="KW-1185">Reference proteome</keyword>
<feature type="chain" id="PRO_5035943611" evidence="1">
    <location>
        <begin position="24"/>
        <end position="137"/>
    </location>
</feature>
<gene>
    <name evidence="2" type="ORF">OFUS_LOCUS11691</name>
</gene>
<name>A0A8S4NYP7_OWEFU</name>
<proteinExistence type="predicted"/>
<protein>
    <submittedName>
        <fullName evidence="2">Uncharacterized protein</fullName>
    </submittedName>
</protein>